<evidence type="ECO:0000313" key="7">
    <source>
        <dbReference type="EMBL" id="TMJ10451.1"/>
    </source>
</evidence>
<evidence type="ECO:0000256" key="2">
    <source>
        <dbReference type="ARBA" id="ARBA00022679"/>
    </source>
</evidence>
<dbReference type="GO" id="GO:0005886">
    <property type="term" value="C:plasma membrane"/>
    <property type="evidence" value="ECO:0007669"/>
    <property type="project" value="UniProtKB-SubCell"/>
</dbReference>
<reference evidence="7 8" key="1">
    <citation type="journal article" date="2019" name="Nat. Microbiol.">
        <title>Mediterranean grassland soil C-N compound turnover is dependent on rainfall and depth, and is mediated by genomically divergent microorganisms.</title>
        <authorList>
            <person name="Diamond S."/>
            <person name="Andeer P.F."/>
            <person name="Li Z."/>
            <person name="Crits-Christoph A."/>
            <person name="Burstein D."/>
            <person name="Anantharaman K."/>
            <person name="Lane K.R."/>
            <person name="Thomas B.C."/>
            <person name="Pan C."/>
            <person name="Northen T.R."/>
            <person name="Banfield J.F."/>
        </authorList>
    </citation>
    <scope>NUCLEOTIDE SEQUENCE [LARGE SCALE GENOMIC DNA]</scope>
    <source>
        <strain evidence="7">NP_2</strain>
    </source>
</reference>
<keyword evidence="4" id="KW-1133">Transmembrane helix</keyword>
<dbReference type="InterPro" id="IPR001045">
    <property type="entry name" value="Spermi_synthase"/>
</dbReference>
<feature type="binding site" evidence="4">
    <location>
        <begin position="335"/>
        <end position="336"/>
    </location>
    <ligand>
        <name>S-methyl-5'-thioadenosine</name>
        <dbReference type="ChEBI" id="CHEBI:17509"/>
    </ligand>
</feature>
<dbReference type="InterPro" id="IPR029063">
    <property type="entry name" value="SAM-dependent_MTases_sf"/>
</dbReference>
<evidence type="ECO:0000256" key="5">
    <source>
        <dbReference type="PROSITE-ProRule" id="PRU00354"/>
    </source>
</evidence>
<keyword evidence="4" id="KW-1003">Cell membrane</keyword>
<dbReference type="GO" id="GO:0004766">
    <property type="term" value="F:spermidine synthase activity"/>
    <property type="evidence" value="ECO:0007669"/>
    <property type="project" value="UniProtKB-UniRule"/>
</dbReference>
<evidence type="ECO:0000256" key="4">
    <source>
        <dbReference type="HAMAP-Rule" id="MF_00198"/>
    </source>
</evidence>
<gene>
    <name evidence="4" type="primary">speE</name>
    <name evidence="7" type="ORF">E6G99_00545</name>
</gene>
<comment type="catalytic activity">
    <reaction evidence="4">
        <text>S-adenosyl 3-(methylsulfanyl)propylamine + putrescine = S-methyl-5'-thioadenosine + spermidine + H(+)</text>
        <dbReference type="Rhea" id="RHEA:12721"/>
        <dbReference type="ChEBI" id="CHEBI:15378"/>
        <dbReference type="ChEBI" id="CHEBI:17509"/>
        <dbReference type="ChEBI" id="CHEBI:57443"/>
        <dbReference type="ChEBI" id="CHEBI:57834"/>
        <dbReference type="ChEBI" id="CHEBI:326268"/>
        <dbReference type="EC" id="2.5.1.16"/>
    </reaction>
</comment>
<dbReference type="CDD" id="cd02440">
    <property type="entry name" value="AdoMet_MTases"/>
    <property type="match status" value="1"/>
</dbReference>
<dbReference type="HAMAP" id="MF_00198">
    <property type="entry name" value="Spermidine_synth"/>
    <property type="match status" value="1"/>
</dbReference>
<dbReference type="PROSITE" id="PS51006">
    <property type="entry name" value="PABS_2"/>
    <property type="match status" value="1"/>
</dbReference>
<comment type="caution">
    <text evidence="7">The sequence shown here is derived from an EMBL/GenBank/DDBJ whole genome shotgun (WGS) entry which is preliminary data.</text>
</comment>
<comment type="function">
    <text evidence="4">Catalyzes the irreversible transfer of a propylamine group from the amino donor S-adenosylmethioninamine (decarboxy-AdoMet) to putrescine (1,4-diaminobutane) to yield spermidine.</text>
</comment>
<comment type="similarity">
    <text evidence="1 4">Belongs to the spermidine/spermine synthase family.</text>
</comment>
<dbReference type="EC" id="2.5.1.16" evidence="4"/>
<comment type="caution">
    <text evidence="4">Lacks conserved residue(s) required for the propagation of feature annotation.</text>
</comment>
<sequence length="505" mass="54489">MVLRIVVFGAGAVLMALEIVGSRILAPYFGSSVYVWGSLISIFLAALSAGYYLGGVAADRWPRAGTLALALAVAGALILMLPMVSRPILETFSAWDLGPRASPLLASVVLFVLPSLLLGMTSPVAIKLAATDLATVGNTAGVLYAISTAGSIAGTLLTAFALIPAMGVRAILYALGVTLLLCSGLLAGHARRVAGPAAAALLVLSLAAAGAAQTVGISRILLEKDSVYHRIRVHEDASWRYLRFDRSLQGGMLLKDPTISPLRYTDYVHLAWLFTPTIQRMLVVGLGAGSIPKRFLVDYPQVSIESVELDPLVAEVARTYFAVADDPRHRIIVQDGRQYVRRAEGRYDMVLMDAYFAEGIPFHLVTREFFEQLKAKLTPGGVAVANIVGALGGSNSKLFRAIYKTYAAEFAGLYLFPVGFSTGKEEETTRTILLFATQRPGVTRDALAARLTTLLAGKKVSELVTRSFLRDYYERPVTTGDVPEFTDDYAPVDILPVYGWEPERR</sequence>
<dbReference type="Proteomes" id="UP000318661">
    <property type="component" value="Unassembled WGS sequence"/>
</dbReference>
<comment type="subunit">
    <text evidence="4">Homodimer or homotetramer.</text>
</comment>
<evidence type="ECO:0000259" key="6">
    <source>
        <dbReference type="PROSITE" id="PS51006"/>
    </source>
</evidence>
<keyword evidence="2 4" id="KW-0808">Transferase</keyword>
<feature type="transmembrane region" description="Helical" evidence="4">
    <location>
        <begin position="65"/>
        <end position="84"/>
    </location>
</feature>
<feature type="transmembrane region" description="Helical" evidence="4">
    <location>
        <begin position="6"/>
        <end position="26"/>
    </location>
</feature>
<feature type="transmembrane region" description="Helical" evidence="4">
    <location>
        <begin position="142"/>
        <end position="163"/>
    </location>
</feature>
<keyword evidence="3 4" id="KW-0620">Polyamine biosynthesis</keyword>
<evidence type="ECO:0000313" key="8">
    <source>
        <dbReference type="Proteomes" id="UP000318661"/>
    </source>
</evidence>
<keyword evidence="4" id="KW-0812">Transmembrane</keyword>
<feature type="transmembrane region" description="Helical" evidence="4">
    <location>
        <begin position="196"/>
        <end position="222"/>
    </location>
</feature>
<protein>
    <recommendedName>
        <fullName evidence="4">Polyamine aminopropyltransferase</fullName>
    </recommendedName>
    <alternativeName>
        <fullName evidence="4">Putrescine aminopropyltransferase</fullName>
        <shortName evidence="4">PAPT</shortName>
    </alternativeName>
    <alternativeName>
        <fullName evidence="4">Spermidine synthase</fullName>
        <shortName evidence="4">SPDS</shortName>
        <shortName evidence="4">SPDSY</shortName>
        <ecNumber evidence="4">2.5.1.16</ecNumber>
    </alternativeName>
</protein>
<dbReference type="AlphaFoldDB" id="A0A537LR05"/>
<dbReference type="UniPathway" id="UPA00248">
    <property type="reaction ID" value="UER00314"/>
</dbReference>
<dbReference type="SUPFAM" id="SSF53335">
    <property type="entry name" value="S-adenosyl-L-methionine-dependent methyltransferases"/>
    <property type="match status" value="1"/>
</dbReference>
<comment type="subcellular location">
    <subcellularLocation>
        <location evidence="4">Cell membrane</location>
        <topology evidence="4">Multi-pass membrane protein</topology>
    </subcellularLocation>
</comment>
<keyword evidence="4" id="KW-0745">Spermidine biosynthesis</keyword>
<feature type="active site" description="Proton acceptor" evidence="4 5">
    <location>
        <position position="353"/>
    </location>
</feature>
<feature type="transmembrane region" description="Helical" evidence="4">
    <location>
        <begin position="104"/>
        <end position="130"/>
    </location>
</feature>
<feature type="transmembrane region" description="Helical" evidence="4">
    <location>
        <begin position="33"/>
        <end position="53"/>
    </location>
</feature>
<dbReference type="PANTHER" id="PTHR43317">
    <property type="entry name" value="THERMOSPERMINE SYNTHASE ACAULIS5"/>
    <property type="match status" value="1"/>
</dbReference>
<feature type="domain" description="PABS" evidence="6">
    <location>
        <begin position="200"/>
        <end position="440"/>
    </location>
</feature>
<accession>A0A537LR05</accession>
<evidence type="ECO:0000256" key="3">
    <source>
        <dbReference type="ARBA" id="ARBA00023115"/>
    </source>
</evidence>
<organism evidence="7 8">
    <name type="scientific">Candidatus Segetimicrobium genomatis</name>
    <dbReference type="NCBI Taxonomy" id="2569760"/>
    <lineage>
        <taxon>Bacteria</taxon>
        <taxon>Bacillati</taxon>
        <taxon>Candidatus Sysuimicrobiota</taxon>
        <taxon>Candidatus Sysuimicrobiia</taxon>
        <taxon>Candidatus Sysuimicrobiales</taxon>
        <taxon>Candidatus Segetimicrobiaceae</taxon>
        <taxon>Candidatus Segetimicrobium</taxon>
    </lineage>
</organism>
<dbReference type="Gene3D" id="3.40.50.150">
    <property type="entry name" value="Vaccinia Virus protein VP39"/>
    <property type="match status" value="1"/>
</dbReference>
<dbReference type="GO" id="GO:0010487">
    <property type="term" value="F:thermospermine synthase activity"/>
    <property type="evidence" value="ECO:0007669"/>
    <property type="project" value="UniProtKB-ARBA"/>
</dbReference>
<comment type="pathway">
    <text evidence="4">Amine and polyamine biosynthesis; spermidine biosynthesis; spermidine from putrescine: step 1/1.</text>
</comment>
<evidence type="ECO:0000256" key="1">
    <source>
        <dbReference type="ARBA" id="ARBA00007867"/>
    </source>
</evidence>
<feature type="binding site" evidence="4">
    <location>
        <position position="308"/>
    </location>
    <ligand>
        <name>S-methyl-5'-thioadenosine</name>
        <dbReference type="ChEBI" id="CHEBI:17509"/>
    </ligand>
</feature>
<name>A0A537LR05_9BACT</name>
<dbReference type="InterPro" id="IPR030374">
    <property type="entry name" value="PABS"/>
</dbReference>
<dbReference type="PANTHER" id="PTHR43317:SF1">
    <property type="entry name" value="THERMOSPERMINE SYNTHASE ACAULIS5"/>
    <property type="match status" value="1"/>
</dbReference>
<dbReference type="NCBIfam" id="NF037959">
    <property type="entry name" value="MFS_SpdSyn"/>
    <property type="match status" value="1"/>
</dbReference>
<keyword evidence="4" id="KW-0472">Membrane</keyword>
<feature type="transmembrane region" description="Helical" evidence="4">
    <location>
        <begin position="170"/>
        <end position="190"/>
    </location>
</feature>
<dbReference type="GO" id="GO:0008295">
    <property type="term" value="P:spermidine biosynthetic process"/>
    <property type="evidence" value="ECO:0007669"/>
    <property type="project" value="UniProtKB-UniRule"/>
</dbReference>
<dbReference type="EMBL" id="VBAJ01000011">
    <property type="protein sequence ID" value="TMJ10451.1"/>
    <property type="molecule type" value="Genomic_DNA"/>
</dbReference>
<proteinExistence type="inferred from homology"/>
<dbReference type="Pfam" id="PF01564">
    <property type="entry name" value="Spermine_synth"/>
    <property type="match status" value="1"/>
</dbReference>